<dbReference type="eggNOG" id="KOG3662">
    <property type="taxonomic scope" value="Eukaryota"/>
</dbReference>
<dbReference type="GO" id="GO:0016787">
    <property type="term" value="F:hydrolase activity"/>
    <property type="evidence" value="ECO:0007669"/>
    <property type="project" value="InterPro"/>
</dbReference>
<keyword evidence="9" id="KW-1185">Reference proteome</keyword>
<dbReference type="Gene3D" id="3.60.21.10">
    <property type="match status" value="1"/>
</dbReference>
<dbReference type="Proteomes" id="UP000011087">
    <property type="component" value="Unassembled WGS sequence"/>
</dbReference>
<dbReference type="EMBL" id="JH992967">
    <property type="protein sequence ID" value="EKX54472.1"/>
    <property type="molecule type" value="Genomic_DNA"/>
</dbReference>
<keyword evidence="4 5" id="KW-0472">Membrane</keyword>
<dbReference type="InterPro" id="IPR029052">
    <property type="entry name" value="Metallo-depent_PP-like"/>
</dbReference>
<protein>
    <recommendedName>
        <fullName evidence="6">Calcineurin-like phosphoesterase domain-containing protein</fullName>
    </recommendedName>
</protein>
<dbReference type="EnsemblProtists" id="EKX54472">
    <property type="protein sequence ID" value="EKX54472"/>
    <property type="gene ID" value="GUITHDRAFT_150020"/>
</dbReference>
<dbReference type="PaxDb" id="55529-EKX54472"/>
<evidence type="ECO:0000256" key="3">
    <source>
        <dbReference type="ARBA" id="ARBA00022989"/>
    </source>
</evidence>
<comment type="subcellular location">
    <subcellularLocation>
        <location evidence="1">Membrane</location>
        <topology evidence="1">Multi-pass membrane protein</topology>
    </subcellularLocation>
</comment>
<proteinExistence type="predicted"/>
<feature type="transmembrane region" description="Helical" evidence="5">
    <location>
        <begin position="291"/>
        <end position="313"/>
    </location>
</feature>
<dbReference type="GO" id="GO:0016020">
    <property type="term" value="C:membrane"/>
    <property type="evidence" value="ECO:0007669"/>
    <property type="project" value="UniProtKB-SubCell"/>
</dbReference>
<reference evidence="8" key="3">
    <citation type="submission" date="2016-03" db="UniProtKB">
        <authorList>
            <consortium name="EnsemblProtists"/>
        </authorList>
    </citation>
    <scope>IDENTIFICATION</scope>
</reference>
<dbReference type="STRING" id="905079.L1K1I6"/>
<organism evidence="7">
    <name type="scientific">Guillardia theta (strain CCMP2712)</name>
    <name type="common">Cryptophyte</name>
    <dbReference type="NCBI Taxonomy" id="905079"/>
    <lineage>
        <taxon>Eukaryota</taxon>
        <taxon>Cryptophyceae</taxon>
        <taxon>Pyrenomonadales</taxon>
        <taxon>Geminigeraceae</taxon>
        <taxon>Guillardia</taxon>
    </lineage>
</organism>
<reference evidence="9" key="2">
    <citation type="submission" date="2012-11" db="EMBL/GenBank/DDBJ databases">
        <authorList>
            <person name="Kuo A."/>
            <person name="Curtis B.A."/>
            <person name="Tanifuji G."/>
            <person name="Burki F."/>
            <person name="Gruber A."/>
            <person name="Irimia M."/>
            <person name="Maruyama S."/>
            <person name="Arias M.C."/>
            <person name="Ball S.G."/>
            <person name="Gile G.H."/>
            <person name="Hirakawa Y."/>
            <person name="Hopkins J.F."/>
            <person name="Rensing S.A."/>
            <person name="Schmutz J."/>
            <person name="Symeonidi A."/>
            <person name="Elias M."/>
            <person name="Eveleigh R.J."/>
            <person name="Herman E.K."/>
            <person name="Klute M.J."/>
            <person name="Nakayama T."/>
            <person name="Obornik M."/>
            <person name="Reyes-Prieto A."/>
            <person name="Armbrust E.V."/>
            <person name="Aves S.J."/>
            <person name="Beiko R.G."/>
            <person name="Coutinho P."/>
            <person name="Dacks J.B."/>
            <person name="Durnford D.G."/>
            <person name="Fast N.M."/>
            <person name="Green B.R."/>
            <person name="Grisdale C."/>
            <person name="Hempe F."/>
            <person name="Henrissat B."/>
            <person name="Hoppner M.P."/>
            <person name="Ishida K.-I."/>
            <person name="Kim E."/>
            <person name="Koreny L."/>
            <person name="Kroth P.G."/>
            <person name="Liu Y."/>
            <person name="Malik S.-B."/>
            <person name="Maier U.G."/>
            <person name="McRose D."/>
            <person name="Mock T."/>
            <person name="Neilson J.A."/>
            <person name="Onodera N.T."/>
            <person name="Poole A.M."/>
            <person name="Pritham E.J."/>
            <person name="Richards T.A."/>
            <person name="Rocap G."/>
            <person name="Roy S.W."/>
            <person name="Sarai C."/>
            <person name="Schaack S."/>
            <person name="Shirato S."/>
            <person name="Slamovits C.H."/>
            <person name="Spencer D.F."/>
            <person name="Suzuki S."/>
            <person name="Worden A.Z."/>
            <person name="Zauner S."/>
            <person name="Barry K."/>
            <person name="Bell C."/>
            <person name="Bharti A.K."/>
            <person name="Crow J.A."/>
            <person name="Grimwood J."/>
            <person name="Kramer R."/>
            <person name="Lindquist E."/>
            <person name="Lucas S."/>
            <person name="Salamov A."/>
            <person name="McFadden G.I."/>
            <person name="Lane C.E."/>
            <person name="Keeling P.J."/>
            <person name="Gray M.W."/>
            <person name="Grigoriev I.V."/>
            <person name="Archibald J.M."/>
        </authorList>
    </citation>
    <scope>NUCLEOTIDE SEQUENCE</scope>
    <source>
        <strain evidence="9">CCMP2712</strain>
    </source>
</reference>
<evidence type="ECO:0000256" key="2">
    <source>
        <dbReference type="ARBA" id="ARBA00022692"/>
    </source>
</evidence>
<sequence>MKKSFRQVLAMRPHAVLFVGDLMDGTVRLTDEEYEQELARFRHVFSMPPHVQRLFVAGNHDVGIRSPALCPVCRRRFEKHFAMRKYAKEMSDLMVVGMDSIQVFHNTSIQGFPSAPCQRKLLLSHVPLWRESDSPCGATRGSARGIDYGQGFNYENMLPRSVTENLLRDVAPDLILSGDDHDHCKHVHLYPSAEGHKEATEITVGTFSWLQGNPRPSVVLLSISTCLLRKQKSHCLRRLSNATATHVDEARQGEVSKEAWFDYRVCPYCLCLCSGHFFTLLLSLPRQLGAVFFYLSWLASSLLVSFAFHLLCLESQSFDISQESLRDLVVVD</sequence>
<keyword evidence="2 5" id="KW-0812">Transmembrane</keyword>
<dbReference type="PANTHER" id="PTHR13315:SF4">
    <property type="entry name" value="METALLOPHOSPHOESTERASE, ISOFORM E"/>
    <property type="match status" value="1"/>
</dbReference>
<evidence type="ECO:0000256" key="4">
    <source>
        <dbReference type="ARBA" id="ARBA00023136"/>
    </source>
</evidence>
<dbReference type="GO" id="GO:0006506">
    <property type="term" value="P:GPI anchor biosynthetic process"/>
    <property type="evidence" value="ECO:0007669"/>
    <property type="project" value="InterPro"/>
</dbReference>
<accession>L1K1I6</accession>
<gene>
    <name evidence="7" type="ORF">GUITHDRAFT_150020</name>
</gene>
<reference evidence="7 9" key="1">
    <citation type="journal article" date="2012" name="Nature">
        <title>Algal genomes reveal evolutionary mosaicism and the fate of nucleomorphs.</title>
        <authorList>
            <consortium name="DOE Joint Genome Institute"/>
            <person name="Curtis B.A."/>
            <person name="Tanifuji G."/>
            <person name="Burki F."/>
            <person name="Gruber A."/>
            <person name="Irimia M."/>
            <person name="Maruyama S."/>
            <person name="Arias M.C."/>
            <person name="Ball S.G."/>
            <person name="Gile G.H."/>
            <person name="Hirakawa Y."/>
            <person name="Hopkins J.F."/>
            <person name="Kuo A."/>
            <person name="Rensing S.A."/>
            <person name="Schmutz J."/>
            <person name="Symeonidi A."/>
            <person name="Elias M."/>
            <person name="Eveleigh R.J."/>
            <person name="Herman E.K."/>
            <person name="Klute M.J."/>
            <person name="Nakayama T."/>
            <person name="Obornik M."/>
            <person name="Reyes-Prieto A."/>
            <person name="Armbrust E.V."/>
            <person name="Aves S.J."/>
            <person name="Beiko R.G."/>
            <person name="Coutinho P."/>
            <person name="Dacks J.B."/>
            <person name="Durnford D.G."/>
            <person name="Fast N.M."/>
            <person name="Green B.R."/>
            <person name="Grisdale C.J."/>
            <person name="Hempel F."/>
            <person name="Henrissat B."/>
            <person name="Hoppner M.P."/>
            <person name="Ishida K."/>
            <person name="Kim E."/>
            <person name="Koreny L."/>
            <person name="Kroth P.G."/>
            <person name="Liu Y."/>
            <person name="Malik S.B."/>
            <person name="Maier U.G."/>
            <person name="McRose D."/>
            <person name="Mock T."/>
            <person name="Neilson J.A."/>
            <person name="Onodera N.T."/>
            <person name="Poole A.M."/>
            <person name="Pritham E.J."/>
            <person name="Richards T.A."/>
            <person name="Rocap G."/>
            <person name="Roy S.W."/>
            <person name="Sarai C."/>
            <person name="Schaack S."/>
            <person name="Shirato S."/>
            <person name="Slamovits C.H."/>
            <person name="Spencer D.F."/>
            <person name="Suzuki S."/>
            <person name="Worden A.Z."/>
            <person name="Zauner S."/>
            <person name="Barry K."/>
            <person name="Bell C."/>
            <person name="Bharti A.K."/>
            <person name="Crow J.A."/>
            <person name="Grimwood J."/>
            <person name="Kramer R."/>
            <person name="Lindquist E."/>
            <person name="Lucas S."/>
            <person name="Salamov A."/>
            <person name="McFadden G.I."/>
            <person name="Lane C.E."/>
            <person name="Keeling P.J."/>
            <person name="Gray M.W."/>
            <person name="Grigoriev I.V."/>
            <person name="Archibald J.M."/>
        </authorList>
    </citation>
    <scope>NUCLEOTIDE SEQUENCE</scope>
    <source>
        <strain evidence="7 9">CCMP2712</strain>
    </source>
</reference>
<dbReference type="HOGENOM" id="CLU_837958_0_0_1"/>
<dbReference type="InterPro" id="IPR004843">
    <property type="entry name" value="Calcineurin-like_PHP"/>
</dbReference>
<dbReference type="Pfam" id="PF00149">
    <property type="entry name" value="Metallophos"/>
    <property type="match status" value="1"/>
</dbReference>
<dbReference type="AlphaFoldDB" id="L1K1I6"/>
<evidence type="ECO:0000256" key="1">
    <source>
        <dbReference type="ARBA" id="ARBA00004141"/>
    </source>
</evidence>
<evidence type="ECO:0000259" key="6">
    <source>
        <dbReference type="Pfam" id="PF00149"/>
    </source>
</evidence>
<evidence type="ECO:0000313" key="8">
    <source>
        <dbReference type="EnsemblProtists" id="EKX54472"/>
    </source>
</evidence>
<evidence type="ECO:0000313" key="7">
    <source>
        <dbReference type="EMBL" id="EKX54472.1"/>
    </source>
</evidence>
<dbReference type="SUPFAM" id="SSF56300">
    <property type="entry name" value="Metallo-dependent phosphatases"/>
    <property type="match status" value="1"/>
</dbReference>
<dbReference type="OMA" id="GFNTHEY"/>
<dbReference type="GeneID" id="17310993"/>
<evidence type="ECO:0000256" key="5">
    <source>
        <dbReference type="SAM" id="Phobius"/>
    </source>
</evidence>
<dbReference type="OrthoDB" id="5977743at2759"/>
<name>L1K1I6_GUITC</name>
<evidence type="ECO:0000313" key="9">
    <source>
        <dbReference type="Proteomes" id="UP000011087"/>
    </source>
</evidence>
<dbReference type="RefSeq" id="XP_005841452.1">
    <property type="nucleotide sequence ID" value="XM_005841395.1"/>
</dbReference>
<dbReference type="KEGG" id="gtt:GUITHDRAFT_150020"/>
<dbReference type="InterPro" id="IPR033308">
    <property type="entry name" value="PGAP5/Cdc1/Ted1"/>
</dbReference>
<dbReference type="PANTHER" id="PTHR13315">
    <property type="entry name" value="METALLO PHOSPHOESTERASE RELATED"/>
    <property type="match status" value="1"/>
</dbReference>
<dbReference type="GO" id="GO:0005783">
    <property type="term" value="C:endoplasmic reticulum"/>
    <property type="evidence" value="ECO:0007669"/>
    <property type="project" value="TreeGrafter"/>
</dbReference>
<keyword evidence="3 5" id="KW-1133">Transmembrane helix</keyword>
<feature type="domain" description="Calcineurin-like phosphoesterase" evidence="6">
    <location>
        <begin position="6"/>
        <end position="182"/>
    </location>
</feature>